<protein>
    <submittedName>
        <fullName evidence="1">Uncharacterized protein</fullName>
    </submittedName>
</protein>
<accession>A0A0F9NFD0</accession>
<dbReference type="EMBL" id="LAZR01004218">
    <property type="protein sequence ID" value="KKN10687.1"/>
    <property type="molecule type" value="Genomic_DNA"/>
</dbReference>
<reference evidence="1" key="1">
    <citation type="journal article" date="2015" name="Nature">
        <title>Complex archaea that bridge the gap between prokaryotes and eukaryotes.</title>
        <authorList>
            <person name="Spang A."/>
            <person name="Saw J.H."/>
            <person name="Jorgensen S.L."/>
            <person name="Zaremba-Niedzwiedzka K."/>
            <person name="Martijn J."/>
            <person name="Lind A.E."/>
            <person name="van Eijk R."/>
            <person name="Schleper C."/>
            <person name="Guy L."/>
            <person name="Ettema T.J."/>
        </authorList>
    </citation>
    <scope>NUCLEOTIDE SEQUENCE</scope>
</reference>
<organism evidence="1">
    <name type="scientific">marine sediment metagenome</name>
    <dbReference type="NCBI Taxonomy" id="412755"/>
    <lineage>
        <taxon>unclassified sequences</taxon>
        <taxon>metagenomes</taxon>
        <taxon>ecological metagenomes</taxon>
    </lineage>
</organism>
<evidence type="ECO:0000313" key="1">
    <source>
        <dbReference type="EMBL" id="KKN10687.1"/>
    </source>
</evidence>
<comment type="caution">
    <text evidence="1">The sequence shown here is derived from an EMBL/GenBank/DDBJ whole genome shotgun (WGS) entry which is preliminary data.</text>
</comment>
<proteinExistence type="predicted"/>
<dbReference type="AlphaFoldDB" id="A0A0F9NFD0"/>
<sequence>MAGIKHNFMDVQRMITRAERNLGPLVEDTMVSICRYVLRRVQINMSGRILHKRSGRLYNAWGYEVRPIGRDRIRGTIGTLLDNPPYDIIHDTGGQAGPNRSVTIPARRYYSRVPEEGNAQINRIIGNKIKRLHK</sequence>
<name>A0A0F9NFD0_9ZZZZ</name>
<gene>
    <name evidence="1" type="ORF">LCGC14_1034090</name>
</gene>